<dbReference type="Proteomes" id="UP000585272">
    <property type="component" value="Unassembled WGS sequence"/>
</dbReference>
<organism evidence="3 4">
    <name type="scientific">Conexibacter arvalis</name>
    <dbReference type="NCBI Taxonomy" id="912552"/>
    <lineage>
        <taxon>Bacteria</taxon>
        <taxon>Bacillati</taxon>
        <taxon>Actinomycetota</taxon>
        <taxon>Thermoleophilia</taxon>
        <taxon>Solirubrobacterales</taxon>
        <taxon>Conexibacteraceae</taxon>
        <taxon>Conexibacter</taxon>
    </lineage>
</organism>
<evidence type="ECO:0000313" key="3">
    <source>
        <dbReference type="EMBL" id="MBB4661624.1"/>
    </source>
</evidence>
<feature type="region of interest" description="Disordered" evidence="1">
    <location>
        <begin position="921"/>
        <end position="946"/>
    </location>
</feature>
<gene>
    <name evidence="3" type="ORF">BDZ31_001197</name>
</gene>
<dbReference type="RefSeq" id="WP_246344439.1">
    <property type="nucleotide sequence ID" value="NZ_JACHNU010000001.1"/>
</dbReference>
<evidence type="ECO:0000256" key="1">
    <source>
        <dbReference type="SAM" id="MobiDB-lite"/>
    </source>
</evidence>
<feature type="signal peptide" evidence="2">
    <location>
        <begin position="1"/>
        <end position="32"/>
    </location>
</feature>
<comment type="caution">
    <text evidence="3">The sequence shown here is derived from an EMBL/GenBank/DDBJ whole genome shotgun (WGS) entry which is preliminary data.</text>
</comment>
<protein>
    <submittedName>
        <fullName evidence="3">Uncharacterized protein</fullName>
    </submittedName>
</protein>
<keyword evidence="4" id="KW-1185">Reference proteome</keyword>
<reference evidence="3 4" key="1">
    <citation type="submission" date="2020-08" db="EMBL/GenBank/DDBJ databases">
        <title>Genomic Encyclopedia of Archaeal and Bacterial Type Strains, Phase II (KMG-II): from individual species to whole genera.</title>
        <authorList>
            <person name="Goeker M."/>
        </authorList>
    </citation>
    <scope>NUCLEOTIDE SEQUENCE [LARGE SCALE GENOMIC DNA]</scope>
    <source>
        <strain evidence="3 4">DSM 23288</strain>
    </source>
</reference>
<dbReference type="EMBL" id="JACHNU010000001">
    <property type="protein sequence ID" value="MBB4661624.1"/>
    <property type="molecule type" value="Genomic_DNA"/>
</dbReference>
<sequence>MRNATAVAGKEAWKRRWLLLAAATLLAITASAVPAAGAGFGITRFDGDVVNRDALGVVTAATQAGSHPDEVTAYIDFATRSGALPGLVVPEEDAKDIRVDLPVGFVGNPQVVTKCREPELESVQIGTDCPRDSQVGVAHVITTSTAPQTVPVFNMEPPPGVPGAFGFRIASVPIHLRAVVRSDGDYGLSILVPRLSQAAPILRTSLTFWGVPADPKNDADRGWVVDSGTRVVCADTSDPSCSTTSGLPPQAFLTNPMTCNGPVETRLSVTSWLGSSAHASFFTHLPAPDQETLVGPEGCDRVPFDARLTGTPVKARASSPSGFSFDLSVPQNGNPTGIAQGHLKKAVVRLPEGMSVNPSSASGLAACGDAQIGLGTLQMPSCPDGSKIGTLTIDTPLLSDPLTGAIYLRDPLPGNLFRLLLVAEGSGVLIKLPGTVTPDPVTGQLTATFDNNPQLPFSNLHLEFKDGPRAPLTLPPACGTHTIVSDLTSWSGKTTTSSSSFNVSRDGNGAPCPPRGFNPTVVAGLANPVGGSSSAFSLTFARGDADQTLRDITVDMPEGLTGVIASADLCDDAAANAGTCGESSRIGSTTTGAGTGENPFFLPGRVYITGPYKGAPFGMSIVVPAIAGPFNLGTVVVRAAIFVDRETAKLRVVSEPLPTILEGVPLLIRTVNVRIDKPGFMVAPTSCAPKSIAARVGSNEGASADRSVRFQVGSCASLPYKPKMTIRMGKRGRTKGRITAPLEVRLDMTPGQANNKSVAVTLPRNVNARLEVLNRYSCTLEQFKSETCPKSNRLGTAVAVTPLLRDPLVGDVFFVRNPARRIPDVMVGLRGQVAFDLAGRVTIPRNLTLRTNFDLVPDVPITKFTLRFVAGRKGPVGFVENACTKAARRERAKLVFRAHSGKVVRVQQRLKIVGCGRRAVTRARGRRGARRGGKAKKGRRGAAKRK</sequence>
<dbReference type="AlphaFoldDB" id="A0A840IBZ7"/>
<accession>A0A840IBZ7</accession>
<evidence type="ECO:0000256" key="2">
    <source>
        <dbReference type="SAM" id="SignalP"/>
    </source>
</evidence>
<proteinExistence type="predicted"/>
<feature type="chain" id="PRO_5039607576" evidence="2">
    <location>
        <begin position="33"/>
        <end position="946"/>
    </location>
</feature>
<name>A0A840IBZ7_9ACTN</name>
<keyword evidence="2" id="KW-0732">Signal</keyword>
<evidence type="ECO:0000313" key="4">
    <source>
        <dbReference type="Proteomes" id="UP000585272"/>
    </source>
</evidence>